<evidence type="ECO:0000259" key="13">
    <source>
        <dbReference type="Pfam" id="PF02867"/>
    </source>
</evidence>
<evidence type="ECO:0000259" key="12">
    <source>
        <dbReference type="Pfam" id="PF00317"/>
    </source>
</evidence>
<dbReference type="STRING" id="648996.Theam_0985"/>
<comment type="cofactor">
    <cofactor evidence="1 11">
        <name>adenosylcob(III)alamin</name>
        <dbReference type="ChEBI" id="CHEBI:18408"/>
    </cofactor>
</comment>
<evidence type="ECO:0000256" key="2">
    <source>
        <dbReference type="ARBA" id="ARBA00007405"/>
    </source>
</evidence>
<keyword evidence="8" id="KW-1015">Disulfide bond</keyword>
<organism evidence="14 15">
    <name type="scientific">Thermovibrio ammonificans (strain DSM 15698 / JCM 12110 / HB-1)</name>
    <dbReference type="NCBI Taxonomy" id="648996"/>
    <lineage>
        <taxon>Bacteria</taxon>
        <taxon>Pseudomonadati</taxon>
        <taxon>Aquificota</taxon>
        <taxon>Aquificia</taxon>
        <taxon>Desulfurobacteriales</taxon>
        <taxon>Desulfurobacteriaceae</taxon>
        <taxon>Thermovibrio</taxon>
    </lineage>
</organism>
<name>E8T257_THEA1</name>
<evidence type="ECO:0000256" key="1">
    <source>
        <dbReference type="ARBA" id="ARBA00001922"/>
    </source>
</evidence>
<dbReference type="UniPathway" id="UPA00326"/>
<dbReference type="Proteomes" id="UP000006362">
    <property type="component" value="Chromosome"/>
</dbReference>
<evidence type="ECO:0000256" key="9">
    <source>
        <dbReference type="ARBA" id="ARBA00023285"/>
    </source>
</evidence>
<evidence type="ECO:0000256" key="10">
    <source>
        <dbReference type="ARBA" id="ARBA00047754"/>
    </source>
</evidence>
<dbReference type="CDD" id="cd02888">
    <property type="entry name" value="RNR_II_dimer"/>
    <property type="match status" value="1"/>
</dbReference>
<dbReference type="SUPFAM" id="SSF51998">
    <property type="entry name" value="PFL-like glycyl radical enzymes"/>
    <property type="match status" value="1"/>
</dbReference>
<dbReference type="Pfam" id="PF00317">
    <property type="entry name" value="Ribonuc_red_lgN"/>
    <property type="match status" value="1"/>
</dbReference>
<keyword evidence="6 11" id="KW-0560">Oxidoreductase</keyword>
<keyword evidence="3 11" id="KW-0846">Cobalamin</keyword>
<sequence>MVKLSETAIEILKARYLRPGETPQELFERVARAVSEAELLYGPASQAARWEEEFLKVMENLEFLPNSPTLMNAGTPLGQLAACFVLPVEDSIEEIFASVSLMAKIQKTGGGTGFSFSRLRPKGDTVKSTNGKASGPVSFMKVFNCATDAIKQGGKRRGANMGVLSVNHPDVKEFITCKTDGKSFQNFNISVACTDDFFQKALKGGEIELINPRDGKVWSRVKADELLDLIAESAWKTGDPGILYIDEINRHNPTPALGRIEATNPCGEVPLLPYEECNLGSINLSKIVEKGRINWEKLERLVKVAVRFLDCVIDVNRYPHPEIEKMAKGNRKIGLGVMGWAELLIELEIPYDSEEAVELAERLMGFINRKAFEASAELAKQKGSFPNIDKSVYRGKTLRNATRTSIAPTGTISMIAGTTPSIEPLFAVGYVKRVLGGRRVPFIEPLLMKKVKELSLQQLKEILESGTLQRAEGIPEKIKRIFKTAHEIAPEWHLKIQAAFQKHTDNAVSKTVNLPKSATPEDIKEIFITGYKLKLKGVTVFREGSKEGVVEFKVDQELLSELLKCSCT</sequence>
<dbReference type="HOGENOM" id="CLU_000404_2_3_0"/>
<dbReference type="GO" id="GO:0031419">
    <property type="term" value="F:cobalamin binding"/>
    <property type="evidence" value="ECO:0007669"/>
    <property type="project" value="UniProtKB-KW"/>
</dbReference>
<protein>
    <recommendedName>
        <fullName evidence="11">Vitamin B12-dependent ribonucleotide reductase</fullName>
        <ecNumber evidence="11">1.17.4.1</ecNumber>
    </recommendedName>
</protein>
<evidence type="ECO:0000256" key="11">
    <source>
        <dbReference type="RuleBase" id="RU364064"/>
    </source>
</evidence>
<gene>
    <name evidence="14" type="ordered locus">Theam_0985</name>
</gene>
<keyword evidence="5 11" id="KW-0547">Nucleotide-binding</keyword>
<dbReference type="Pfam" id="PF02867">
    <property type="entry name" value="Ribonuc_red_lgC"/>
    <property type="match status" value="1"/>
</dbReference>
<dbReference type="GO" id="GO:0071897">
    <property type="term" value="P:DNA biosynthetic process"/>
    <property type="evidence" value="ECO:0007669"/>
    <property type="project" value="UniProtKB-KW"/>
</dbReference>
<dbReference type="GO" id="GO:0005524">
    <property type="term" value="F:ATP binding"/>
    <property type="evidence" value="ECO:0007669"/>
    <property type="project" value="InterPro"/>
</dbReference>
<reference evidence="14" key="1">
    <citation type="submission" date="2011-01" db="EMBL/GenBank/DDBJ databases">
        <title>Complete sequence of chromosome of Thermovibrio ammonificans HB-1.</title>
        <authorList>
            <consortium name="US DOE Joint Genome Institute"/>
            <person name="Lucas S."/>
            <person name="Copeland A."/>
            <person name="Lapidus A."/>
            <person name="Cheng J.-F."/>
            <person name="Goodwin L."/>
            <person name="Pitluck S."/>
            <person name="Davenport K."/>
            <person name="Detter J.C."/>
            <person name="Han C."/>
            <person name="Tapia R."/>
            <person name="Land M."/>
            <person name="Hauser L."/>
            <person name="Kyrpides N."/>
            <person name="Ivanova N."/>
            <person name="Ovchinnikova G."/>
            <person name="Vetriani C."/>
            <person name="Woyke T."/>
        </authorList>
    </citation>
    <scope>NUCLEOTIDE SEQUENCE [LARGE SCALE GENOMIC DNA]</scope>
    <source>
        <strain evidence="14">HB-1</strain>
    </source>
</reference>
<evidence type="ECO:0000256" key="3">
    <source>
        <dbReference type="ARBA" id="ARBA00022628"/>
    </source>
</evidence>
<comment type="function">
    <text evidence="11">Catalyzes the reduction of ribonucleotides to deoxyribonucleotides. May function to provide a pool of deoxyribonucleotide precursors for DNA repair during oxygen limitation and/or for immediate growth after restoration of oxygen.</text>
</comment>
<comment type="similarity">
    <text evidence="2 11">Belongs to the ribonucleoside diphosphate reductase class-2 family.</text>
</comment>
<dbReference type="PANTHER" id="PTHR43371">
    <property type="entry name" value="VITAMIN B12-DEPENDENT RIBONUCLEOTIDE REDUCTASE"/>
    <property type="match status" value="1"/>
</dbReference>
<evidence type="ECO:0000256" key="5">
    <source>
        <dbReference type="ARBA" id="ARBA00022741"/>
    </source>
</evidence>
<keyword evidence="7" id="KW-0215">Deoxyribonucleotide synthesis</keyword>
<dbReference type="SUPFAM" id="SSF48168">
    <property type="entry name" value="R1 subunit of ribonucleotide reductase, N-terminal domain"/>
    <property type="match status" value="1"/>
</dbReference>
<dbReference type="GO" id="GO:0009263">
    <property type="term" value="P:deoxyribonucleotide biosynthetic process"/>
    <property type="evidence" value="ECO:0007669"/>
    <property type="project" value="UniProtKB-KW"/>
</dbReference>
<dbReference type="PRINTS" id="PR01183">
    <property type="entry name" value="RIBORDTASEM1"/>
</dbReference>
<dbReference type="KEGG" id="tam:Theam_0985"/>
<dbReference type="eggNOG" id="COG0209">
    <property type="taxonomic scope" value="Bacteria"/>
</dbReference>
<feature type="domain" description="Ribonucleotide reductase large subunit C-terminal" evidence="13">
    <location>
        <begin position="81"/>
        <end position="540"/>
    </location>
</feature>
<dbReference type="EC" id="1.17.4.1" evidence="11"/>
<dbReference type="GO" id="GO:0004748">
    <property type="term" value="F:ribonucleoside-diphosphate reductase activity, thioredoxin disulfide as acceptor"/>
    <property type="evidence" value="ECO:0007669"/>
    <property type="project" value="UniProtKB-EC"/>
</dbReference>
<dbReference type="AlphaFoldDB" id="E8T257"/>
<dbReference type="InterPro" id="IPR000788">
    <property type="entry name" value="RNR_lg_C"/>
</dbReference>
<proteinExistence type="inferred from homology"/>
<dbReference type="OrthoDB" id="9762933at2"/>
<evidence type="ECO:0000313" key="15">
    <source>
        <dbReference type="Proteomes" id="UP000006362"/>
    </source>
</evidence>
<evidence type="ECO:0000256" key="4">
    <source>
        <dbReference type="ARBA" id="ARBA00022634"/>
    </source>
</evidence>
<evidence type="ECO:0000256" key="7">
    <source>
        <dbReference type="ARBA" id="ARBA00023116"/>
    </source>
</evidence>
<dbReference type="InterPro" id="IPR013344">
    <property type="entry name" value="RNR_NrdJ/NrdZ"/>
</dbReference>
<keyword evidence="4 11" id="KW-0237">DNA synthesis</keyword>
<evidence type="ECO:0000313" key="14">
    <source>
        <dbReference type="EMBL" id="ADU96952.1"/>
    </source>
</evidence>
<dbReference type="InterPro" id="IPR008926">
    <property type="entry name" value="RNR_R1-su_N"/>
</dbReference>
<dbReference type="EMBL" id="CP002444">
    <property type="protein sequence ID" value="ADU96952.1"/>
    <property type="molecule type" value="Genomic_DNA"/>
</dbReference>
<evidence type="ECO:0000256" key="6">
    <source>
        <dbReference type="ARBA" id="ARBA00023002"/>
    </source>
</evidence>
<dbReference type="PANTHER" id="PTHR43371:SF1">
    <property type="entry name" value="RIBONUCLEOSIDE-DIPHOSPHATE REDUCTASE"/>
    <property type="match status" value="1"/>
</dbReference>
<dbReference type="InterPro" id="IPR050862">
    <property type="entry name" value="RdRp_reductase_class-2"/>
</dbReference>
<dbReference type="Gene3D" id="3.20.70.20">
    <property type="match status" value="1"/>
</dbReference>
<comment type="catalytic activity">
    <reaction evidence="10 11">
        <text>a 2'-deoxyribonucleoside 5'-diphosphate + [thioredoxin]-disulfide + H2O = a ribonucleoside 5'-diphosphate + [thioredoxin]-dithiol</text>
        <dbReference type="Rhea" id="RHEA:23252"/>
        <dbReference type="Rhea" id="RHEA-COMP:10698"/>
        <dbReference type="Rhea" id="RHEA-COMP:10700"/>
        <dbReference type="ChEBI" id="CHEBI:15377"/>
        <dbReference type="ChEBI" id="CHEBI:29950"/>
        <dbReference type="ChEBI" id="CHEBI:50058"/>
        <dbReference type="ChEBI" id="CHEBI:57930"/>
        <dbReference type="ChEBI" id="CHEBI:73316"/>
        <dbReference type="EC" id="1.17.4.1"/>
    </reaction>
</comment>
<evidence type="ECO:0000256" key="8">
    <source>
        <dbReference type="ARBA" id="ARBA00023157"/>
    </source>
</evidence>
<dbReference type="RefSeq" id="WP_013537738.1">
    <property type="nucleotide sequence ID" value="NC_014926.1"/>
</dbReference>
<accession>E8T257</accession>
<keyword evidence="9 11" id="KW-0170">Cobalt</keyword>
<keyword evidence="15" id="KW-1185">Reference proteome</keyword>
<feature type="domain" description="Ribonucleotide reductase large subunit N-terminal" evidence="12">
    <location>
        <begin position="3"/>
        <end position="78"/>
    </location>
</feature>
<dbReference type="InterPro" id="IPR013509">
    <property type="entry name" value="RNR_lsu_N"/>
</dbReference>
<dbReference type="NCBIfam" id="TIGR02504">
    <property type="entry name" value="NrdJ_Z"/>
    <property type="match status" value="1"/>
</dbReference>